<sequence length="302" mass="30556">MTGTFDAGGTRDAGAELTPAQRDLLADYVGGALADTPVEAEVAQWVAADPAWRRAHDTLVAGFSAVQVDLRSWAEAPEPMPDDVAARLAAVLRAEGIGPAPTGAPDAPLAPVVPIGVATGRRRRAAPPRWLGRVAVAAGVLAVAGVGVTVTAELRSGGDEPSRSVADAPGVSPLADERTRAANSPEAVVIQVSGTTYAPAALAGAAALAGERAVTSPDLTKVPPALRRLTDSAALDACLNALRLAHPQTARVRLVDFAAVGGQPALVVVSEDRDRSSAVTALGADCGAVPGNARILRRVAAR</sequence>
<feature type="region of interest" description="Disordered" evidence="1">
    <location>
        <begin position="154"/>
        <end position="182"/>
    </location>
</feature>
<comment type="caution">
    <text evidence="3">The sequence shown here is derived from an EMBL/GenBank/DDBJ whole genome shotgun (WGS) entry which is preliminary data.</text>
</comment>
<protein>
    <submittedName>
        <fullName evidence="3">Uncharacterized protein</fullName>
    </submittedName>
</protein>
<keyword evidence="2" id="KW-0812">Transmembrane</keyword>
<keyword evidence="2" id="KW-0472">Membrane</keyword>
<dbReference type="AlphaFoldDB" id="A0A8J3F8D2"/>
<proteinExistence type="predicted"/>
<dbReference type="EMBL" id="BMQB01000003">
    <property type="protein sequence ID" value="GGJ87998.1"/>
    <property type="molecule type" value="Genomic_DNA"/>
</dbReference>
<evidence type="ECO:0000313" key="4">
    <source>
        <dbReference type="Proteomes" id="UP000649739"/>
    </source>
</evidence>
<reference evidence="3" key="1">
    <citation type="journal article" date="2014" name="Int. J. Syst. Evol. Microbiol.">
        <title>Complete genome sequence of Corynebacterium casei LMG S-19264T (=DSM 44701T), isolated from a smear-ripened cheese.</title>
        <authorList>
            <consortium name="US DOE Joint Genome Institute (JGI-PGF)"/>
            <person name="Walter F."/>
            <person name="Albersmeier A."/>
            <person name="Kalinowski J."/>
            <person name="Ruckert C."/>
        </authorList>
    </citation>
    <scope>NUCLEOTIDE SEQUENCE</scope>
    <source>
        <strain evidence="3">JCM 3090</strain>
    </source>
</reference>
<keyword evidence="4" id="KW-1185">Reference proteome</keyword>
<reference evidence="3" key="2">
    <citation type="submission" date="2020-09" db="EMBL/GenBank/DDBJ databases">
        <authorList>
            <person name="Sun Q."/>
            <person name="Ohkuma M."/>
        </authorList>
    </citation>
    <scope>NUCLEOTIDE SEQUENCE</scope>
    <source>
        <strain evidence="3">JCM 3090</strain>
    </source>
</reference>
<keyword evidence="2" id="KW-1133">Transmembrane helix</keyword>
<dbReference type="Proteomes" id="UP000649739">
    <property type="component" value="Unassembled WGS sequence"/>
</dbReference>
<evidence type="ECO:0000256" key="2">
    <source>
        <dbReference type="SAM" id="Phobius"/>
    </source>
</evidence>
<organism evidence="3 4">
    <name type="scientific">Pilimelia anulata</name>
    <dbReference type="NCBI Taxonomy" id="53371"/>
    <lineage>
        <taxon>Bacteria</taxon>
        <taxon>Bacillati</taxon>
        <taxon>Actinomycetota</taxon>
        <taxon>Actinomycetes</taxon>
        <taxon>Micromonosporales</taxon>
        <taxon>Micromonosporaceae</taxon>
        <taxon>Pilimelia</taxon>
    </lineage>
</organism>
<evidence type="ECO:0000313" key="3">
    <source>
        <dbReference type="EMBL" id="GGJ87998.1"/>
    </source>
</evidence>
<name>A0A8J3F8D2_9ACTN</name>
<feature type="transmembrane region" description="Helical" evidence="2">
    <location>
        <begin position="130"/>
        <end position="152"/>
    </location>
</feature>
<evidence type="ECO:0000256" key="1">
    <source>
        <dbReference type="SAM" id="MobiDB-lite"/>
    </source>
</evidence>
<gene>
    <name evidence="3" type="ORF">GCM10010123_17030</name>
</gene>
<accession>A0A8J3F8D2</accession>
<dbReference type="RefSeq" id="WP_189169531.1">
    <property type="nucleotide sequence ID" value="NZ_BMQB01000003.1"/>
</dbReference>